<evidence type="ECO:0000313" key="6">
    <source>
        <dbReference type="EMBL" id="KKK61844.1"/>
    </source>
</evidence>
<dbReference type="PANTHER" id="PTHR43578:SF3">
    <property type="entry name" value="NADH-QUINONE OXIDOREDUCTASE SUBUNIT F"/>
    <property type="match status" value="1"/>
</dbReference>
<evidence type="ECO:0000256" key="2">
    <source>
        <dbReference type="ARBA" id="ARBA00022723"/>
    </source>
</evidence>
<dbReference type="SUPFAM" id="SSF52833">
    <property type="entry name" value="Thioredoxin-like"/>
    <property type="match status" value="1"/>
</dbReference>
<proteinExistence type="predicted"/>
<dbReference type="GO" id="GO:0046872">
    <property type="term" value="F:metal ion binding"/>
    <property type="evidence" value="ECO:0007669"/>
    <property type="project" value="UniProtKB-KW"/>
</dbReference>
<dbReference type="PANTHER" id="PTHR43578">
    <property type="entry name" value="NADH-QUINONE OXIDOREDUCTASE SUBUNIT F"/>
    <property type="match status" value="1"/>
</dbReference>
<comment type="caution">
    <text evidence="6">The sequence shown here is derived from an EMBL/GenBank/DDBJ whole genome shotgun (WGS) entry which is preliminary data.</text>
</comment>
<dbReference type="Gene3D" id="6.10.250.1450">
    <property type="match status" value="1"/>
</dbReference>
<evidence type="ECO:0000256" key="1">
    <source>
        <dbReference type="ARBA" id="ARBA00022485"/>
    </source>
</evidence>
<keyword evidence="2" id="KW-0479">Metal-binding</keyword>
<organism evidence="6">
    <name type="scientific">marine sediment metagenome</name>
    <dbReference type="NCBI Taxonomy" id="412755"/>
    <lineage>
        <taxon>unclassified sequences</taxon>
        <taxon>metagenomes</taxon>
        <taxon>ecological metagenomes</taxon>
    </lineage>
</organism>
<dbReference type="CDD" id="cd02980">
    <property type="entry name" value="TRX_Fd_family"/>
    <property type="match status" value="1"/>
</dbReference>
<name>A0A0F8Z623_9ZZZZ</name>
<keyword evidence="3" id="KW-0408">Iron</keyword>
<sequence>REKLAAGYDATRSCVLICGGTGCRAGRSLPVAAAFREVLKARSLQDKVEVRFTGCHGFCEQGPLVVLKPSGVLYVKVTPEDIEEIVTTSIEGDGVIEKLTYRDPVTKKRVNREQDLPFYANQQRIVFAKSGRVDPTNINDYIAADGYASLGKVLQSMSPDEVIDCLKRSGLRGRGGGGFATGRKWRACRKAEGHPKYVLCNGDEGDPGAFMDRSIIESDPHSVLEGMAIGAYAIGAEQGYVYIREEYPLAMKRLYIAIDQAREYGLLGQGILGAGLNFDVTVHRGAGAFVCGEETSLISSLE</sequence>
<keyword evidence="4" id="KW-0411">Iron-sulfur</keyword>
<keyword evidence="1" id="KW-0004">4Fe-4S</keyword>
<dbReference type="InterPro" id="IPR036249">
    <property type="entry name" value="Thioredoxin-like_sf"/>
</dbReference>
<dbReference type="GO" id="GO:0051539">
    <property type="term" value="F:4 iron, 4 sulfur cluster binding"/>
    <property type="evidence" value="ECO:0007669"/>
    <property type="project" value="UniProtKB-KW"/>
</dbReference>
<evidence type="ECO:0000259" key="5">
    <source>
        <dbReference type="Pfam" id="PF01512"/>
    </source>
</evidence>
<dbReference type="SUPFAM" id="SSF142019">
    <property type="entry name" value="Nqo1 FMN-binding domain-like"/>
    <property type="match status" value="1"/>
</dbReference>
<evidence type="ECO:0000256" key="4">
    <source>
        <dbReference type="ARBA" id="ARBA00023014"/>
    </source>
</evidence>
<feature type="non-terminal residue" evidence="6">
    <location>
        <position position="1"/>
    </location>
</feature>
<dbReference type="InterPro" id="IPR037225">
    <property type="entry name" value="Nuo51_FMN-bd_sf"/>
</dbReference>
<dbReference type="Pfam" id="PF01512">
    <property type="entry name" value="Complex1_51K"/>
    <property type="match status" value="1"/>
</dbReference>
<reference evidence="6" key="1">
    <citation type="journal article" date="2015" name="Nature">
        <title>Complex archaea that bridge the gap between prokaryotes and eukaryotes.</title>
        <authorList>
            <person name="Spang A."/>
            <person name="Saw J.H."/>
            <person name="Jorgensen S.L."/>
            <person name="Zaremba-Niedzwiedzka K."/>
            <person name="Martijn J."/>
            <person name="Lind A.E."/>
            <person name="van Eijk R."/>
            <person name="Schleper C."/>
            <person name="Guy L."/>
            <person name="Ettema T.J."/>
        </authorList>
    </citation>
    <scope>NUCLEOTIDE SEQUENCE</scope>
</reference>
<dbReference type="InterPro" id="IPR011538">
    <property type="entry name" value="Nuo51_FMN-bd"/>
</dbReference>
<evidence type="ECO:0000256" key="3">
    <source>
        <dbReference type="ARBA" id="ARBA00023004"/>
    </source>
</evidence>
<protein>
    <recommendedName>
        <fullName evidence="5">NADH-ubiquinone oxidoreductase 51kDa subunit FMN-binding domain-containing protein</fullName>
    </recommendedName>
</protein>
<dbReference type="EMBL" id="LAZR01062288">
    <property type="protein sequence ID" value="KKK61844.1"/>
    <property type="molecule type" value="Genomic_DNA"/>
</dbReference>
<dbReference type="Gene3D" id="3.40.30.10">
    <property type="entry name" value="Glutaredoxin"/>
    <property type="match status" value="1"/>
</dbReference>
<dbReference type="Gene3D" id="3.40.50.11540">
    <property type="entry name" value="NADH-ubiquinone oxidoreductase 51kDa subunit"/>
    <property type="match status" value="1"/>
</dbReference>
<gene>
    <name evidence="6" type="ORF">LCGC14_3010270</name>
</gene>
<dbReference type="AlphaFoldDB" id="A0A0F8Z623"/>
<accession>A0A0F8Z623</accession>
<feature type="domain" description="NADH-ubiquinone oxidoreductase 51kDa subunit FMN-binding" evidence="5">
    <location>
        <begin position="167"/>
        <end position="302"/>
    </location>
</feature>